<keyword evidence="8" id="KW-0131">Cell cycle</keyword>
<dbReference type="SUPFAM" id="SSF53623">
    <property type="entry name" value="MurD-like peptide ligases, catalytic domain"/>
    <property type="match status" value="1"/>
</dbReference>
<dbReference type="Pfam" id="PF08245">
    <property type="entry name" value="Mur_ligase_M"/>
    <property type="match status" value="1"/>
</dbReference>
<accession>A0A3B0TZF1</accession>
<dbReference type="GO" id="GO:0071555">
    <property type="term" value="P:cell wall organization"/>
    <property type="evidence" value="ECO:0007669"/>
    <property type="project" value="UniProtKB-KW"/>
</dbReference>
<keyword evidence="6" id="KW-0133">Cell shape</keyword>
<keyword evidence="4" id="KW-0547">Nucleotide-binding</keyword>
<name>A0A3B0TZF1_9ZZZZ</name>
<dbReference type="InterPro" id="IPR051046">
    <property type="entry name" value="MurCDEF_CellWall_CoF430Synth"/>
</dbReference>
<dbReference type="SUPFAM" id="SSF63418">
    <property type="entry name" value="MurE/MurF N-terminal domain"/>
    <property type="match status" value="1"/>
</dbReference>
<dbReference type="InterPro" id="IPR036615">
    <property type="entry name" value="Mur_ligase_C_dom_sf"/>
</dbReference>
<evidence type="ECO:0000256" key="7">
    <source>
        <dbReference type="ARBA" id="ARBA00022984"/>
    </source>
</evidence>
<feature type="domain" description="Mur ligase central" evidence="13">
    <location>
        <begin position="110"/>
        <end position="299"/>
    </location>
</feature>
<proteinExistence type="inferred from homology"/>
<keyword evidence="3" id="KW-0132">Cell division</keyword>
<dbReference type="Gene3D" id="3.40.1390.10">
    <property type="entry name" value="MurE/MurF, N-terminal domain"/>
    <property type="match status" value="1"/>
</dbReference>
<dbReference type="Gene3D" id="3.90.190.20">
    <property type="entry name" value="Mur ligase, C-terminal domain"/>
    <property type="match status" value="1"/>
</dbReference>
<keyword evidence="1" id="KW-0963">Cytoplasm</keyword>
<dbReference type="PANTHER" id="PTHR43024">
    <property type="entry name" value="UDP-N-ACETYLMURAMOYL-TRIPEPTIDE--D-ALANYL-D-ALANINE LIGASE"/>
    <property type="match status" value="1"/>
</dbReference>
<dbReference type="InterPro" id="IPR036565">
    <property type="entry name" value="Mur-like_cat_sf"/>
</dbReference>
<dbReference type="InterPro" id="IPR000713">
    <property type="entry name" value="Mur_ligase_N"/>
</dbReference>
<evidence type="ECO:0000259" key="12">
    <source>
        <dbReference type="Pfam" id="PF02875"/>
    </source>
</evidence>
<evidence type="ECO:0000259" key="13">
    <source>
        <dbReference type="Pfam" id="PF08245"/>
    </source>
</evidence>
<dbReference type="InterPro" id="IPR005863">
    <property type="entry name" value="UDP-N-AcMur_synth"/>
</dbReference>
<dbReference type="InterPro" id="IPR004101">
    <property type="entry name" value="Mur_ligase_C"/>
</dbReference>
<dbReference type="Gene3D" id="3.40.1190.10">
    <property type="entry name" value="Mur-like, catalytic domain"/>
    <property type="match status" value="1"/>
</dbReference>
<dbReference type="Pfam" id="PF02875">
    <property type="entry name" value="Mur_ligase_C"/>
    <property type="match status" value="1"/>
</dbReference>
<dbReference type="GO" id="GO:0009252">
    <property type="term" value="P:peptidoglycan biosynthetic process"/>
    <property type="evidence" value="ECO:0007669"/>
    <property type="project" value="UniProtKB-KW"/>
</dbReference>
<feature type="domain" description="Mur ligase C-terminal" evidence="12">
    <location>
        <begin position="331"/>
        <end position="450"/>
    </location>
</feature>
<dbReference type="PANTHER" id="PTHR43024:SF1">
    <property type="entry name" value="UDP-N-ACETYLMURAMOYL-TRIPEPTIDE--D-ALANYL-D-ALANINE LIGASE"/>
    <property type="match status" value="1"/>
</dbReference>
<dbReference type="GO" id="GO:0051301">
    <property type="term" value="P:cell division"/>
    <property type="evidence" value="ECO:0007669"/>
    <property type="project" value="UniProtKB-KW"/>
</dbReference>
<feature type="domain" description="Mur ligase N-terminal catalytic" evidence="11">
    <location>
        <begin position="25"/>
        <end position="74"/>
    </location>
</feature>
<evidence type="ECO:0000256" key="8">
    <source>
        <dbReference type="ARBA" id="ARBA00023306"/>
    </source>
</evidence>
<organism evidence="14">
    <name type="scientific">hydrothermal vent metagenome</name>
    <dbReference type="NCBI Taxonomy" id="652676"/>
    <lineage>
        <taxon>unclassified sequences</taxon>
        <taxon>metagenomes</taxon>
        <taxon>ecological metagenomes</taxon>
    </lineage>
</organism>
<evidence type="ECO:0000259" key="11">
    <source>
        <dbReference type="Pfam" id="PF01225"/>
    </source>
</evidence>
<dbReference type="NCBIfam" id="TIGR01143">
    <property type="entry name" value="murF"/>
    <property type="match status" value="1"/>
</dbReference>
<evidence type="ECO:0000256" key="6">
    <source>
        <dbReference type="ARBA" id="ARBA00022960"/>
    </source>
</evidence>
<evidence type="ECO:0000256" key="5">
    <source>
        <dbReference type="ARBA" id="ARBA00022840"/>
    </source>
</evidence>
<keyword evidence="7" id="KW-0573">Peptidoglycan synthesis</keyword>
<evidence type="ECO:0000256" key="4">
    <source>
        <dbReference type="ARBA" id="ARBA00022741"/>
    </source>
</evidence>
<dbReference type="HAMAP" id="MF_02019">
    <property type="entry name" value="MurF"/>
    <property type="match status" value="1"/>
</dbReference>
<gene>
    <name evidence="14" type="ORF">MNBD_ALPHA12-2318</name>
</gene>
<sequence>MSALFSIAELLAATGGRAENISADHISGVSIDSRALKARALFVAIRGERFDGHRFVGAAIKNGAVAALVSEENAPKLAGLPLIIVPDTLMGLVDIAKAARKRSRAKIVAITGSAGKTTTKEMVAGILERAGPTHASVKSYNNHWGVPLMVANLAEAAKFAVFEIGMNHPCEITPLAKLVRPDLALVTNVGVAHIGNFANIDEIAEAKAEIFSGLEPGGVAILNADHAQLAILVTAAKARRARVITYGFAADADMRIKNYHGDENGSSAQIVSGDEKIEIGLVAAGSHMMANAAGALAVATQLGVARATSLAALAAFAAPAGRGQTVRLGPEKNPLLLIDESYNANPSSMRAALAVFADIAPPVGGGQKIMVVGDMLELGQQSQKLHEALCADLRLAGADKIFLAGPYMRRLAGLLEGEIAIGAMAETGEEIKDAVMESLAYGDAVMVKGSKGVGLGKVVLAIRERFAAGQVS</sequence>
<keyword evidence="5" id="KW-0067">ATP-binding</keyword>
<evidence type="ECO:0000256" key="1">
    <source>
        <dbReference type="ARBA" id="ARBA00022490"/>
    </source>
</evidence>
<dbReference type="Pfam" id="PF01225">
    <property type="entry name" value="Mur_ligase"/>
    <property type="match status" value="1"/>
</dbReference>
<keyword evidence="2 14" id="KW-0436">Ligase</keyword>
<evidence type="ECO:0000256" key="3">
    <source>
        <dbReference type="ARBA" id="ARBA00022618"/>
    </source>
</evidence>
<evidence type="ECO:0000256" key="10">
    <source>
        <dbReference type="ARBA" id="ARBA00031461"/>
    </source>
</evidence>
<dbReference type="InterPro" id="IPR035911">
    <property type="entry name" value="MurE/MurF_N"/>
</dbReference>
<dbReference type="SUPFAM" id="SSF53244">
    <property type="entry name" value="MurD-like peptide ligases, peptide-binding domain"/>
    <property type="match status" value="1"/>
</dbReference>
<dbReference type="EMBL" id="UOEO01000094">
    <property type="protein sequence ID" value="VAW18837.1"/>
    <property type="molecule type" value="Genomic_DNA"/>
</dbReference>
<reference evidence="14" key="1">
    <citation type="submission" date="2018-06" db="EMBL/GenBank/DDBJ databases">
        <authorList>
            <person name="Zhirakovskaya E."/>
        </authorList>
    </citation>
    <scope>NUCLEOTIDE SEQUENCE</scope>
</reference>
<protein>
    <recommendedName>
        <fullName evidence="10">UDP-MurNAc-pentapeptide synthetase</fullName>
    </recommendedName>
</protein>
<dbReference type="InterPro" id="IPR013221">
    <property type="entry name" value="Mur_ligase_cen"/>
</dbReference>
<keyword evidence="9" id="KW-0961">Cell wall biogenesis/degradation</keyword>
<dbReference type="GO" id="GO:0005524">
    <property type="term" value="F:ATP binding"/>
    <property type="evidence" value="ECO:0007669"/>
    <property type="project" value="UniProtKB-KW"/>
</dbReference>
<evidence type="ECO:0000313" key="14">
    <source>
        <dbReference type="EMBL" id="VAW18837.1"/>
    </source>
</evidence>
<dbReference type="GO" id="GO:0008360">
    <property type="term" value="P:regulation of cell shape"/>
    <property type="evidence" value="ECO:0007669"/>
    <property type="project" value="UniProtKB-KW"/>
</dbReference>
<evidence type="ECO:0000256" key="2">
    <source>
        <dbReference type="ARBA" id="ARBA00022598"/>
    </source>
</evidence>
<evidence type="ECO:0000256" key="9">
    <source>
        <dbReference type="ARBA" id="ARBA00023316"/>
    </source>
</evidence>
<dbReference type="AlphaFoldDB" id="A0A3B0TZF1"/>
<dbReference type="GO" id="GO:0047480">
    <property type="term" value="F:UDP-N-acetylmuramoyl-tripeptide-D-alanyl-D-alanine ligase activity"/>
    <property type="evidence" value="ECO:0007669"/>
    <property type="project" value="InterPro"/>
</dbReference>